<evidence type="ECO:0000313" key="2">
    <source>
        <dbReference type="Proteomes" id="UP000054477"/>
    </source>
</evidence>
<proteinExistence type="predicted"/>
<sequence>MAMKCRRRAERIGLMNLQFLFKANDATACSSSCFLRADRTWKPGDKHLPVKLELFHAMGRSDK</sequence>
<reference evidence="1 2" key="1">
    <citation type="submission" date="2014-04" db="EMBL/GenBank/DDBJ databases">
        <authorList>
            <consortium name="DOE Joint Genome Institute"/>
            <person name="Kuo A."/>
            <person name="Kohler A."/>
            <person name="Nagy L.G."/>
            <person name="Floudas D."/>
            <person name="Copeland A."/>
            <person name="Barry K.W."/>
            <person name="Cichocki N."/>
            <person name="Veneault-Fourrey C."/>
            <person name="LaButti K."/>
            <person name="Lindquist E.A."/>
            <person name="Lipzen A."/>
            <person name="Lundell T."/>
            <person name="Morin E."/>
            <person name="Murat C."/>
            <person name="Sun H."/>
            <person name="Tunlid A."/>
            <person name="Henrissat B."/>
            <person name="Grigoriev I.V."/>
            <person name="Hibbett D.S."/>
            <person name="Martin F."/>
            <person name="Nordberg H.P."/>
            <person name="Cantor M.N."/>
            <person name="Hua S.X."/>
        </authorList>
    </citation>
    <scope>NUCLEOTIDE SEQUENCE [LARGE SCALE GENOMIC DNA]</scope>
    <source>
        <strain evidence="1 2">LaAM-08-1</strain>
    </source>
</reference>
<accession>A0A0C9WMH2</accession>
<keyword evidence="2" id="KW-1185">Reference proteome</keyword>
<gene>
    <name evidence="1" type="ORF">K443DRAFT_680966</name>
</gene>
<dbReference type="EMBL" id="KN838675">
    <property type="protein sequence ID" value="KIJ98174.1"/>
    <property type="molecule type" value="Genomic_DNA"/>
</dbReference>
<evidence type="ECO:0000313" key="1">
    <source>
        <dbReference type="EMBL" id="KIJ98174.1"/>
    </source>
</evidence>
<dbReference type="Proteomes" id="UP000054477">
    <property type="component" value="Unassembled WGS sequence"/>
</dbReference>
<dbReference type="AlphaFoldDB" id="A0A0C9WMH2"/>
<name>A0A0C9WMH2_9AGAR</name>
<protein>
    <submittedName>
        <fullName evidence="1">Uncharacterized protein</fullName>
    </submittedName>
</protein>
<reference evidence="2" key="2">
    <citation type="submission" date="2015-01" db="EMBL/GenBank/DDBJ databases">
        <title>Evolutionary Origins and Diversification of the Mycorrhizal Mutualists.</title>
        <authorList>
            <consortium name="DOE Joint Genome Institute"/>
            <consortium name="Mycorrhizal Genomics Consortium"/>
            <person name="Kohler A."/>
            <person name="Kuo A."/>
            <person name="Nagy L.G."/>
            <person name="Floudas D."/>
            <person name="Copeland A."/>
            <person name="Barry K.W."/>
            <person name="Cichocki N."/>
            <person name="Veneault-Fourrey C."/>
            <person name="LaButti K."/>
            <person name="Lindquist E.A."/>
            <person name="Lipzen A."/>
            <person name="Lundell T."/>
            <person name="Morin E."/>
            <person name="Murat C."/>
            <person name="Riley R."/>
            <person name="Ohm R."/>
            <person name="Sun H."/>
            <person name="Tunlid A."/>
            <person name="Henrissat B."/>
            <person name="Grigoriev I.V."/>
            <person name="Hibbett D.S."/>
            <person name="Martin F."/>
        </authorList>
    </citation>
    <scope>NUCLEOTIDE SEQUENCE [LARGE SCALE GENOMIC DNA]</scope>
    <source>
        <strain evidence="2">LaAM-08-1</strain>
    </source>
</reference>
<organism evidence="1 2">
    <name type="scientific">Laccaria amethystina LaAM-08-1</name>
    <dbReference type="NCBI Taxonomy" id="1095629"/>
    <lineage>
        <taxon>Eukaryota</taxon>
        <taxon>Fungi</taxon>
        <taxon>Dikarya</taxon>
        <taxon>Basidiomycota</taxon>
        <taxon>Agaricomycotina</taxon>
        <taxon>Agaricomycetes</taxon>
        <taxon>Agaricomycetidae</taxon>
        <taxon>Agaricales</taxon>
        <taxon>Agaricineae</taxon>
        <taxon>Hydnangiaceae</taxon>
        <taxon>Laccaria</taxon>
    </lineage>
</organism>
<dbReference type="HOGENOM" id="CLU_2886135_0_0_1"/>